<dbReference type="GO" id="GO:0003676">
    <property type="term" value="F:nucleic acid binding"/>
    <property type="evidence" value="ECO:0007669"/>
    <property type="project" value="InterPro"/>
</dbReference>
<organism evidence="1 2">
    <name type="scientific">Melipona quadrifasciata</name>
    <dbReference type="NCBI Taxonomy" id="166423"/>
    <lineage>
        <taxon>Eukaryota</taxon>
        <taxon>Metazoa</taxon>
        <taxon>Ecdysozoa</taxon>
        <taxon>Arthropoda</taxon>
        <taxon>Hexapoda</taxon>
        <taxon>Insecta</taxon>
        <taxon>Pterygota</taxon>
        <taxon>Neoptera</taxon>
        <taxon>Endopterygota</taxon>
        <taxon>Hymenoptera</taxon>
        <taxon>Apocrita</taxon>
        <taxon>Aculeata</taxon>
        <taxon>Apoidea</taxon>
        <taxon>Anthophila</taxon>
        <taxon>Apidae</taxon>
        <taxon>Melipona</taxon>
    </lineage>
</organism>
<dbReference type="Proteomes" id="UP000053105">
    <property type="component" value="Unassembled WGS sequence"/>
</dbReference>
<keyword evidence="2" id="KW-1185">Reference proteome</keyword>
<feature type="non-terminal residue" evidence="1">
    <location>
        <position position="1"/>
    </location>
</feature>
<protein>
    <recommendedName>
        <fullName evidence="3">Histone-lysine N-methyltransferase SETMAR</fullName>
    </recommendedName>
</protein>
<dbReference type="AlphaFoldDB" id="A0A0N0U2X2"/>
<dbReference type="Gene3D" id="3.30.420.10">
    <property type="entry name" value="Ribonuclease H-like superfamily/Ribonuclease H"/>
    <property type="match status" value="1"/>
</dbReference>
<name>A0A0N0U2X2_9HYME</name>
<evidence type="ECO:0008006" key="3">
    <source>
        <dbReference type="Google" id="ProtNLM"/>
    </source>
</evidence>
<evidence type="ECO:0000313" key="2">
    <source>
        <dbReference type="Proteomes" id="UP000053105"/>
    </source>
</evidence>
<sequence length="68" mass="7799">SNLGTRQKLKELGSLVHPPYRPYLAPLDYHLFRSLQISNSFNGIKRSVKIACRSFSSRNYRSSTVTQL</sequence>
<dbReference type="EMBL" id="KQ436000">
    <property type="protein sequence ID" value="KOX67652.1"/>
    <property type="molecule type" value="Genomic_DNA"/>
</dbReference>
<proteinExistence type="predicted"/>
<evidence type="ECO:0000313" key="1">
    <source>
        <dbReference type="EMBL" id="KOX67652.1"/>
    </source>
</evidence>
<gene>
    <name evidence="1" type="ORF">WN51_09036</name>
</gene>
<dbReference type="InterPro" id="IPR036397">
    <property type="entry name" value="RNaseH_sf"/>
</dbReference>
<accession>A0A0N0U2X2</accession>
<reference evidence="1 2" key="1">
    <citation type="submission" date="2015-07" db="EMBL/GenBank/DDBJ databases">
        <title>The genome of Melipona quadrifasciata.</title>
        <authorList>
            <person name="Pan H."/>
            <person name="Kapheim K."/>
        </authorList>
    </citation>
    <scope>NUCLEOTIDE SEQUENCE [LARGE SCALE GENOMIC DNA]</scope>
    <source>
        <strain evidence="1">0111107301</strain>
        <tissue evidence="1">Whole body</tissue>
    </source>
</reference>